<organism evidence="2 3">
    <name type="scientific">Micromonospora yangpuensis</name>
    <dbReference type="NCBI Taxonomy" id="683228"/>
    <lineage>
        <taxon>Bacteria</taxon>
        <taxon>Bacillati</taxon>
        <taxon>Actinomycetota</taxon>
        <taxon>Actinomycetes</taxon>
        <taxon>Micromonosporales</taxon>
        <taxon>Micromonosporaceae</taxon>
        <taxon>Micromonospora</taxon>
    </lineage>
</organism>
<feature type="region of interest" description="Disordered" evidence="1">
    <location>
        <begin position="109"/>
        <end position="133"/>
    </location>
</feature>
<dbReference type="AlphaFoldDB" id="A0A1C6U278"/>
<dbReference type="RefSeq" id="WP_229688396.1">
    <property type="nucleotide sequence ID" value="NZ_BMMJ01000006.1"/>
</dbReference>
<name>A0A1C6U278_9ACTN</name>
<evidence type="ECO:0000313" key="2">
    <source>
        <dbReference type="EMBL" id="SCL48170.1"/>
    </source>
</evidence>
<dbReference type="EMBL" id="FMIA01000002">
    <property type="protein sequence ID" value="SCL48170.1"/>
    <property type="molecule type" value="Genomic_DNA"/>
</dbReference>
<accession>A0A1C6U278</accession>
<sequence length="248" mass="26515">MGSTPSTQGPLARLLEHRGLLLSTLLVYTGVRETELRAVATGQPATPALVRLLAPALGLHTADLFVIAELPVPDDLTPLDPAAGSWVPALVAASTQLPPTERGRLHHAVRSLPQTERSRSFPPPPPRERYPPGPGGLILRLLRNRNLGWSATARCLARVTPHYYAAATIGRIGHGRKEMSPDLVACFAALLGLPADDLAALTGHEPADPPPDHPDARDAAALIWHARRLTAEQLRHVLNEADEPPAEG</sequence>
<evidence type="ECO:0000256" key="1">
    <source>
        <dbReference type="SAM" id="MobiDB-lite"/>
    </source>
</evidence>
<dbReference type="Proteomes" id="UP000198937">
    <property type="component" value="Unassembled WGS sequence"/>
</dbReference>
<reference evidence="2 3" key="1">
    <citation type="submission" date="2016-06" db="EMBL/GenBank/DDBJ databases">
        <authorList>
            <person name="Kjaerup R.B."/>
            <person name="Dalgaard T.S."/>
            <person name="Juul-Madsen H.R."/>
        </authorList>
    </citation>
    <scope>NUCLEOTIDE SEQUENCE [LARGE SCALE GENOMIC DNA]</scope>
    <source>
        <strain evidence="2 3">DSM 45577</strain>
    </source>
</reference>
<gene>
    <name evidence="2" type="ORF">GA0070617_0797</name>
</gene>
<protein>
    <submittedName>
        <fullName evidence="2">Uncharacterized protein</fullName>
    </submittedName>
</protein>
<proteinExistence type="predicted"/>
<evidence type="ECO:0000313" key="3">
    <source>
        <dbReference type="Proteomes" id="UP000198937"/>
    </source>
</evidence>
<keyword evidence="3" id="KW-1185">Reference proteome</keyword>